<evidence type="ECO:0000256" key="1">
    <source>
        <dbReference type="SAM" id="MobiDB-lite"/>
    </source>
</evidence>
<feature type="region of interest" description="Disordered" evidence="1">
    <location>
        <begin position="449"/>
        <end position="507"/>
    </location>
</feature>
<reference evidence="2 3" key="1">
    <citation type="journal article" date="2024" name="J Genomics">
        <title>Draft genome sequencing and assembly of Favolaschia claudopus CIRM-BRFM 2984 isolated from oak limbs.</title>
        <authorList>
            <person name="Navarro D."/>
            <person name="Drula E."/>
            <person name="Chaduli D."/>
            <person name="Cazenave R."/>
            <person name="Ahrendt S."/>
            <person name="Wang J."/>
            <person name="Lipzen A."/>
            <person name="Daum C."/>
            <person name="Barry K."/>
            <person name="Grigoriev I.V."/>
            <person name="Favel A."/>
            <person name="Rosso M.N."/>
            <person name="Martin F."/>
        </authorList>
    </citation>
    <scope>NUCLEOTIDE SEQUENCE [LARGE SCALE GENOMIC DNA]</scope>
    <source>
        <strain evidence="2 3">CIRM-BRFM 2984</strain>
    </source>
</reference>
<proteinExistence type="predicted"/>
<dbReference type="EMBL" id="JAWWNJ010000068">
    <property type="protein sequence ID" value="KAK7008259.1"/>
    <property type="molecule type" value="Genomic_DNA"/>
</dbReference>
<comment type="caution">
    <text evidence="2">The sequence shown here is derived from an EMBL/GenBank/DDBJ whole genome shotgun (WGS) entry which is preliminary data.</text>
</comment>
<evidence type="ECO:0000313" key="2">
    <source>
        <dbReference type="EMBL" id="KAK7008259.1"/>
    </source>
</evidence>
<dbReference type="Gene3D" id="3.40.395.10">
    <property type="entry name" value="Adenoviral Proteinase, Chain A"/>
    <property type="match status" value="1"/>
</dbReference>
<dbReference type="SUPFAM" id="SSF54001">
    <property type="entry name" value="Cysteine proteinases"/>
    <property type="match status" value="1"/>
</dbReference>
<evidence type="ECO:0008006" key="4">
    <source>
        <dbReference type="Google" id="ProtNLM"/>
    </source>
</evidence>
<gene>
    <name evidence="2" type="ORF">R3P38DRAFT_3591876</name>
</gene>
<keyword evidence="3" id="KW-1185">Reference proteome</keyword>
<organism evidence="2 3">
    <name type="scientific">Favolaschia claudopus</name>
    <dbReference type="NCBI Taxonomy" id="2862362"/>
    <lineage>
        <taxon>Eukaryota</taxon>
        <taxon>Fungi</taxon>
        <taxon>Dikarya</taxon>
        <taxon>Basidiomycota</taxon>
        <taxon>Agaricomycotina</taxon>
        <taxon>Agaricomycetes</taxon>
        <taxon>Agaricomycetidae</taxon>
        <taxon>Agaricales</taxon>
        <taxon>Marasmiineae</taxon>
        <taxon>Mycenaceae</taxon>
        <taxon>Favolaschia</taxon>
    </lineage>
</organism>
<feature type="compositionally biased region" description="Pro residues" evidence="1">
    <location>
        <begin position="486"/>
        <end position="497"/>
    </location>
</feature>
<sequence length="1045" mass="116046">MAEYLSAVDDDDLQGNNSQWRPSEWIGCNKMFTNVPDFVAIEAVRMLQIPLEAKSSLPDSALSPAEFYASNVLPPWDSDIDSEEINTAIEFNATHPSFTPSSPCDIELFPMATLAHLSNTFGQAWFDGKISICDRRSRITRFYPLWTLSFMKQVRAAARSMHLWSQSFAWTMQEHENEEMGESKWRERTIELLSSLSGWTGQVGCGLSDLTFEHITQVLGENTLADAVLDALMKDIERRLKGRDGDPGVVAVADTFLPRCIAAGAARIPGHFGHALVQKYTRLLSTTSPSPGTLAFPVYYPPSHWAACVVDITGHHIQFGDGFRQSAPESLRKELVEWLKEMTQTTDLVITNDLPCGIQCDAVSCGVIAVNAIAHHVLGDVLWDPSTLRTHRYQAFCTIADLILAYNSTRNSTPPPARIDLGGGEKSAAQTDTSISAEDIDELVDSIVDDSSPAPLLPAKRSRTAEKAALPPPKRQKKEAVLEPSLPIPSSPIPSPLSPSSSRSSASKTVAAGKKIVVFESGKPKIPRHVQLEIVDTLREGGQSTSARHDRVVSVLIKHGYFRGDPSKLEKLKRECTRDDGDPNPGLDIKNPKQVVCSRCDTAVQLQSIYQPKRFRDHWDSGSCRKPPPANKLITGFFSKTSQPLTNTGSSRRRPIAKDLIKSCPGLTGVIHPRIDYYIEHSPATGAGAKEINHYVKELFESTRGISSIRDPRLTNEEWAKAYQCQSLDRRWQINTSAHHASVVSTGCLRKFTVHSQAELDDPTVKLKCTPKIFSNPIQSRLMAKYKGLEEILNEDGDLGIFARFARAVGQGRYKDNQVFLGLVETMQLATERCIRGVGMQNFKYPTAFREWGALIRMSSPRTYRNIAQEFRMESERSVKNRESKRPRFPIGITDANYEHLRNYLETYGYPPNYPLCISVDDTKLLPGTHPIYDGPAKKWMLVGLPGEKQLSVSSSEELERLMDIDHPLATKLRLWAIQIPFPGIPPLAFAILPISSTIKAAELVVHQVAAFDGLIEHHYRFISNVADGAAVERDCQARVAVSSV</sequence>
<dbReference type="Proteomes" id="UP001362999">
    <property type="component" value="Unassembled WGS sequence"/>
</dbReference>
<name>A0AAW0AIQ0_9AGAR</name>
<accession>A0AAW0AIQ0</accession>
<feature type="compositionally biased region" description="Low complexity" evidence="1">
    <location>
        <begin position="498"/>
        <end position="507"/>
    </location>
</feature>
<evidence type="ECO:0000313" key="3">
    <source>
        <dbReference type="Proteomes" id="UP001362999"/>
    </source>
</evidence>
<dbReference type="InterPro" id="IPR038765">
    <property type="entry name" value="Papain-like_cys_pep_sf"/>
</dbReference>
<protein>
    <recommendedName>
        <fullName evidence="4">Ubiquitin-like protease family profile domain-containing protein</fullName>
    </recommendedName>
</protein>
<feature type="region of interest" description="Disordered" evidence="1">
    <location>
        <begin position="415"/>
        <end position="435"/>
    </location>
</feature>
<dbReference type="AlphaFoldDB" id="A0AAW0AIQ0"/>